<gene>
    <name evidence="10" type="ORF">Dsi01nite_027130</name>
</gene>
<dbReference type="GO" id="GO:0005524">
    <property type="term" value="F:ATP binding"/>
    <property type="evidence" value="ECO:0007669"/>
    <property type="project" value="UniProtKB-KW"/>
</dbReference>
<dbReference type="Gene3D" id="1.10.287.130">
    <property type="match status" value="1"/>
</dbReference>
<keyword evidence="7" id="KW-0067">ATP-binding</keyword>
<dbReference type="SUPFAM" id="SSF47384">
    <property type="entry name" value="Homodimeric domain of signal transducing histidine kinase"/>
    <property type="match status" value="1"/>
</dbReference>
<proteinExistence type="predicted"/>
<dbReference type="InterPro" id="IPR036890">
    <property type="entry name" value="HATPase_C_sf"/>
</dbReference>
<evidence type="ECO:0000256" key="2">
    <source>
        <dbReference type="ARBA" id="ARBA00004236"/>
    </source>
</evidence>
<evidence type="ECO:0000256" key="6">
    <source>
        <dbReference type="ARBA" id="ARBA00022777"/>
    </source>
</evidence>
<organism evidence="10 11">
    <name type="scientific">Dactylosporangium siamense</name>
    <dbReference type="NCBI Taxonomy" id="685454"/>
    <lineage>
        <taxon>Bacteria</taxon>
        <taxon>Bacillati</taxon>
        <taxon>Actinomycetota</taxon>
        <taxon>Actinomycetes</taxon>
        <taxon>Micromonosporales</taxon>
        <taxon>Micromonosporaceae</taxon>
        <taxon>Dactylosporangium</taxon>
    </lineage>
</organism>
<evidence type="ECO:0000256" key="5">
    <source>
        <dbReference type="ARBA" id="ARBA00022741"/>
    </source>
</evidence>
<protein>
    <recommendedName>
        <fullName evidence="3">histidine kinase</fullName>
        <ecNumber evidence="3">2.7.13.3</ecNumber>
    </recommendedName>
</protein>
<dbReference type="GO" id="GO:0030295">
    <property type="term" value="F:protein kinase activator activity"/>
    <property type="evidence" value="ECO:0007669"/>
    <property type="project" value="TreeGrafter"/>
</dbReference>
<keyword evidence="6" id="KW-0418">Kinase</keyword>
<comment type="catalytic activity">
    <reaction evidence="1">
        <text>ATP + protein L-histidine = ADP + protein N-phospho-L-histidine.</text>
        <dbReference type="EC" id="2.7.13.3"/>
    </reaction>
</comment>
<dbReference type="GO" id="GO:0007234">
    <property type="term" value="P:osmosensory signaling via phosphorelay pathway"/>
    <property type="evidence" value="ECO:0007669"/>
    <property type="project" value="TreeGrafter"/>
</dbReference>
<dbReference type="AlphaFoldDB" id="A0A919PJL6"/>
<dbReference type="Proteomes" id="UP000660611">
    <property type="component" value="Unassembled WGS sequence"/>
</dbReference>
<dbReference type="PROSITE" id="PS50109">
    <property type="entry name" value="HIS_KIN"/>
    <property type="match status" value="1"/>
</dbReference>
<dbReference type="EMBL" id="BONQ01000042">
    <property type="protein sequence ID" value="GIG44672.1"/>
    <property type="molecule type" value="Genomic_DNA"/>
</dbReference>
<keyword evidence="5" id="KW-0547">Nucleotide-binding</keyword>
<sequence length="330" mass="34147">MAVDQELLSAALDQLGTGLLITSADGTVVAANQATRDLLEDATTGAMIGDTVAAAMTGSDTGRWSPRPGLVVEWSWSELLPGTAHEGRCLVLRDVSHRIADRARLRRQNRALAELVAMKAEFTAAVSHELRTPVTSIAAMSQLLGEEVTEPDPLAAPVAAVARNAARLLGLIDNVTELARIESAPPGGAGEKVALEQVVAEALHGWTAAARDAAVHLTAGGAQDATIEGERVLLRRLADAMIGIGLAAAEPGALLTVDVAPTDSGWRVTVPIGGRGGERLFTSSTATGEGVRHDSTALMLCRAIVARHGGRLTTDTDPEGSTVLAAHLPS</sequence>
<dbReference type="SUPFAM" id="SSF55874">
    <property type="entry name" value="ATPase domain of HSP90 chaperone/DNA topoisomerase II/histidine kinase"/>
    <property type="match status" value="1"/>
</dbReference>
<dbReference type="Pfam" id="PF00512">
    <property type="entry name" value="HisKA"/>
    <property type="match status" value="1"/>
</dbReference>
<dbReference type="GO" id="GO:0000155">
    <property type="term" value="F:phosphorelay sensor kinase activity"/>
    <property type="evidence" value="ECO:0007669"/>
    <property type="project" value="InterPro"/>
</dbReference>
<evidence type="ECO:0000256" key="1">
    <source>
        <dbReference type="ARBA" id="ARBA00000085"/>
    </source>
</evidence>
<comment type="caution">
    <text evidence="10">The sequence shown here is derived from an EMBL/GenBank/DDBJ whole genome shotgun (WGS) entry which is preliminary data.</text>
</comment>
<dbReference type="EC" id="2.7.13.3" evidence="3"/>
<evidence type="ECO:0000256" key="3">
    <source>
        <dbReference type="ARBA" id="ARBA00012438"/>
    </source>
</evidence>
<dbReference type="Gene3D" id="3.30.565.10">
    <property type="entry name" value="Histidine kinase-like ATPase, C-terminal domain"/>
    <property type="match status" value="1"/>
</dbReference>
<evidence type="ECO:0000256" key="8">
    <source>
        <dbReference type="ARBA" id="ARBA00023012"/>
    </source>
</evidence>
<accession>A0A919PJL6</accession>
<name>A0A919PJL6_9ACTN</name>
<dbReference type="PANTHER" id="PTHR42878:SF7">
    <property type="entry name" value="SENSOR HISTIDINE KINASE GLRK"/>
    <property type="match status" value="1"/>
</dbReference>
<evidence type="ECO:0000256" key="7">
    <source>
        <dbReference type="ARBA" id="ARBA00022840"/>
    </source>
</evidence>
<evidence type="ECO:0000259" key="9">
    <source>
        <dbReference type="PROSITE" id="PS50109"/>
    </source>
</evidence>
<dbReference type="InterPro" id="IPR005467">
    <property type="entry name" value="His_kinase_dom"/>
</dbReference>
<dbReference type="InterPro" id="IPR036097">
    <property type="entry name" value="HisK_dim/P_sf"/>
</dbReference>
<dbReference type="InterPro" id="IPR003661">
    <property type="entry name" value="HisK_dim/P_dom"/>
</dbReference>
<dbReference type="GO" id="GO:0005886">
    <property type="term" value="C:plasma membrane"/>
    <property type="evidence" value="ECO:0007669"/>
    <property type="project" value="UniProtKB-SubCell"/>
</dbReference>
<dbReference type="PANTHER" id="PTHR42878">
    <property type="entry name" value="TWO-COMPONENT HISTIDINE KINASE"/>
    <property type="match status" value="1"/>
</dbReference>
<dbReference type="SMART" id="SM00388">
    <property type="entry name" value="HisKA"/>
    <property type="match status" value="1"/>
</dbReference>
<keyword evidence="4" id="KW-0808">Transferase</keyword>
<keyword evidence="8" id="KW-0902">Two-component regulatory system</keyword>
<reference evidence="10" key="1">
    <citation type="submission" date="2021-01" db="EMBL/GenBank/DDBJ databases">
        <title>Whole genome shotgun sequence of Dactylosporangium siamense NBRC 106093.</title>
        <authorList>
            <person name="Komaki H."/>
            <person name="Tamura T."/>
        </authorList>
    </citation>
    <scope>NUCLEOTIDE SEQUENCE</scope>
    <source>
        <strain evidence="10">NBRC 106093</strain>
    </source>
</reference>
<evidence type="ECO:0000313" key="11">
    <source>
        <dbReference type="Proteomes" id="UP000660611"/>
    </source>
</evidence>
<dbReference type="InterPro" id="IPR050351">
    <property type="entry name" value="BphY/WalK/GraS-like"/>
</dbReference>
<feature type="domain" description="Histidine kinase" evidence="9">
    <location>
        <begin position="125"/>
        <end position="330"/>
    </location>
</feature>
<evidence type="ECO:0000256" key="4">
    <source>
        <dbReference type="ARBA" id="ARBA00022679"/>
    </source>
</evidence>
<evidence type="ECO:0000313" key="10">
    <source>
        <dbReference type="EMBL" id="GIG44672.1"/>
    </source>
</evidence>
<dbReference type="CDD" id="cd00082">
    <property type="entry name" value="HisKA"/>
    <property type="match status" value="1"/>
</dbReference>
<keyword evidence="11" id="KW-1185">Reference proteome</keyword>
<dbReference type="GO" id="GO:0000156">
    <property type="term" value="F:phosphorelay response regulator activity"/>
    <property type="evidence" value="ECO:0007669"/>
    <property type="project" value="TreeGrafter"/>
</dbReference>
<dbReference type="RefSeq" id="WP_203846499.1">
    <property type="nucleotide sequence ID" value="NZ_BAAAVW010000007.1"/>
</dbReference>
<comment type="subcellular location">
    <subcellularLocation>
        <location evidence="2">Cell membrane</location>
    </subcellularLocation>
</comment>